<dbReference type="OrthoDB" id="10032043at2759"/>
<name>A0A814S5D6_9BILA</name>
<dbReference type="EMBL" id="CAJNON010000251">
    <property type="protein sequence ID" value="CAF1142367.1"/>
    <property type="molecule type" value="Genomic_DNA"/>
</dbReference>
<feature type="compositionally biased region" description="Polar residues" evidence="2">
    <location>
        <begin position="262"/>
        <end position="280"/>
    </location>
</feature>
<keyword evidence="1" id="KW-0175">Coiled coil</keyword>
<dbReference type="Proteomes" id="UP000663881">
    <property type="component" value="Unassembled WGS sequence"/>
</dbReference>
<reference evidence="3" key="1">
    <citation type="submission" date="2021-02" db="EMBL/GenBank/DDBJ databases">
        <authorList>
            <person name="Nowell W R."/>
        </authorList>
    </citation>
    <scope>NUCLEOTIDE SEQUENCE</scope>
</reference>
<proteinExistence type="predicted"/>
<feature type="compositionally biased region" description="Low complexity" evidence="2">
    <location>
        <begin position="27"/>
        <end position="36"/>
    </location>
</feature>
<feature type="region of interest" description="Disordered" evidence="2">
    <location>
        <begin position="360"/>
        <end position="381"/>
    </location>
</feature>
<protein>
    <submittedName>
        <fullName evidence="3">Uncharacterized protein</fullName>
    </submittedName>
</protein>
<evidence type="ECO:0000313" key="5">
    <source>
        <dbReference type="Proteomes" id="UP000663891"/>
    </source>
</evidence>
<evidence type="ECO:0000256" key="2">
    <source>
        <dbReference type="SAM" id="MobiDB-lite"/>
    </source>
</evidence>
<organism evidence="3 5">
    <name type="scientific">Adineta steineri</name>
    <dbReference type="NCBI Taxonomy" id="433720"/>
    <lineage>
        <taxon>Eukaryota</taxon>
        <taxon>Metazoa</taxon>
        <taxon>Spiralia</taxon>
        <taxon>Gnathifera</taxon>
        <taxon>Rotifera</taxon>
        <taxon>Eurotatoria</taxon>
        <taxon>Bdelloidea</taxon>
        <taxon>Adinetida</taxon>
        <taxon>Adinetidae</taxon>
        <taxon>Adineta</taxon>
    </lineage>
</organism>
<sequence length="750" mass="84196">MPSKAHHNTMQQSSHSKDHRHHHRSNRSSSSGLPSHNGNNQFQNDNSFQRSSSPPSPISIHYSAYFIDRIDLDDYTEHTLKQTVDNVVSGIKTKGLKVKLIFPDEGLIVDNLIDPNQSWMYKATELLYFWRDPFYINIIVSITSNRSRPSATGPYSASIFRLRGDGLVQVFFQRAQQFFAQFSAPPPPVSTSSNNNNKILIEKSTTVDNLTTNDNQKKKSSKHNTMTNKQTASKSARSLQTTPVRQGARTEFDPARTKTKTRNSIFNLYNNRTNSDTTLLNEPRAKSSKRRHNNNNNNNTNYEGDNKITSISVHLSGEHVAELMRELKELRNEIASLKLEARFTPVRSTSTSPMTLCPENTLHSTNLSTSLPALTSQSGTESERQIGLSLINPRQQLNEILITNKRKNDQPSTLVNKRTSSTSSNNNNNNNNESDKEEPQLVNFADANTAMDALHPSQNGDGNQQTVFPLRPRPIKTTYTNGFSQLNNPAFSLTSNNNQLKPTSNEDDASSIVIPVSKSSLPVKTGEVVSFRTALDNTMASPDHTYENIPNSSQTDLNKTNSDLRMFNENDQQLKSDIYVNTIVDPNADFQQTPDSQKGIVLINSQESTQTTTMTSLSSQTIDPSQLSPRPQTALFANRLTNPVFSVDRQLLANTIANQFDLHLNSPYLQKLIENQHLFVSQKRTYANMIWQITADEENALCSSPVRTIPSITDTLRVDSNSSTVKSILKQQKHRAVSKKQRITWDSRVE</sequence>
<feature type="region of interest" description="Disordered" evidence="2">
    <location>
        <begin position="202"/>
        <end position="305"/>
    </location>
</feature>
<dbReference type="AlphaFoldDB" id="A0A814S5D6"/>
<accession>A0A814S5D6</accession>
<feature type="compositionally biased region" description="Polar residues" evidence="2">
    <location>
        <begin position="361"/>
        <end position="380"/>
    </location>
</feature>
<feature type="region of interest" description="Disordered" evidence="2">
    <location>
        <begin position="403"/>
        <end position="438"/>
    </location>
</feature>
<dbReference type="Proteomes" id="UP000663891">
    <property type="component" value="Unassembled WGS sequence"/>
</dbReference>
<evidence type="ECO:0000313" key="4">
    <source>
        <dbReference type="EMBL" id="CAF3527389.1"/>
    </source>
</evidence>
<evidence type="ECO:0000313" key="3">
    <source>
        <dbReference type="EMBL" id="CAF1142367.1"/>
    </source>
</evidence>
<feature type="compositionally biased region" description="Basic residues" evidence="2">
    <location>
        <begin position="17"/>
        <end position="26"/>
    </location>
</feature>
<gene>
    <name evidence="4" type="ORF">OKA104_LOCUS2924</name>
    <name evidence="3" type="ORF">VCS650_LOCUS22344</name>
</gene>
<evidence type="ECO:0000256" key="1">
    <source>
        <dbReference type="SAM" id="Coils"/>
    </source>
</evidence>
<dbReference type="EMBL" id="CAJOAY010000083">
    <property type="protein sequence ID" value="CAF3527389.1"/>
    <property type="molecule type" value="Genomic_DNA"/>
</dbReference>
<feature type="compositionally biased region" description="Polar residues" evidence="2">
    <location>
        <begin position="37"/>
        <end position="50"/>
    </location>
</feature>
<feature type="region of interest" description="Disordered" evidence="2">
    <location>
        <begin position="1"/>
        <end position="55"/>
    </location>
</feature>
<feature type="compositionally biased region" description="Polar residues" evidence="2">
    <location>
        <begin position="223"/>
        <end position="244"/>
    </location>
</feature>
<feature type="coiled-coil region" evidence="1">
    <location>
        <begin position="313"/>
        <end position="340"/>
    </location>
</feature>
<comment type="caution">
    <text evidence="3">The sequence shown here is derived from an EMBL/GenBank/DDBJ whole genome shotgun (WGS) entry which is preliminary data.</text>
</comment>
<feature type="compositionally biased region" description="Low complexity" evidence="2">
    <location>
        <begin position="419"/>
        <end position="432"/>
    </location>
</feature>
<feature type="compositionally biased region" description="Polar residues" evidence="2">
    <location>
        <begin position="203"/>
        <end position="214"/>
    </location>
</feature>